<proteinExistence type="predicted"/>
<dbReference type="Proteomes" id="UP000318927">
    <property type="component" value="Chromosome"/>
</dbReference>
<keyword evidence="3" id="KW-1185">Reference proteome</keyword>
<dbReference type="Pfam" id="PF12822">
    <property type="entry name" value="ECF_trnsprt"/>
    <property type="match status" value="1"/>
</dbReference>
<feature type="transmembrane region" description="Helical" evidence="1">
    <location>
        <begin position="16"/>
        <end position="37"/>
    </location>
</feature>
<dbReference type="EMBL" id="CP042295">
    <property type="protein sequence ID" value="QDY87303.1"/>
    <property type="molecule type" value="Genomic_DNA"/>
</dbReference>
<dbReference type="NCBIfam" id="NF046054">
    <property type="entry name" value="memb_MPN527"/>
    <property type="match status" value="1"/>
</dbReference>
<gene>
    <name evidence="2" type="ORF">FRW55_00990</name>
</gene>
<feature type="transmembrane region" description="Helical" evidence="1">
    <location>
        <begin position="190"/>
        <end position="214"/>
    </location>
</feature>
<dbReference type="GO" id="GO:0022857">
    <property type="term" value="F:transmembrane transporter activity"/>
    <property type="evidence" value="ECO:0007669"/>
    <property type="project" value="InterPro"/>
</dbReference>
<reference evidence="2 3" key="1">
    <citation type="journal article" date="2019" name="Microbiol. Resour. Announc.">
        <title>Complete Genome Sequences of Three Mycoplasma anserisalpingitis (Mycoplasma sp. 1220) Strains.</title>
        <authorList>
            <person name="Grozner D."/>
            <person name="Forro B."/>
            <person name="Kovacs A.B."/>
            <person name="Marton S."/>
            <person name="Banyai K."/>
            <person name="Kreizinger Z."/>
            <person name="Sulyok K.M."/>
            <person name="Gyuranecz M."/>
        </authorList>
    </citation>
    <scope>NUCLEOTIDE SEQUENCE [LARGE SCALE GENOMIC DNA]</scope>
    <source>
        <strain evidence="2 3">ATCC:BAA-2147</strain>
    </source>
</reference>
<dbReference type="AlphaFoldDB" id="A0A5B8JDG6"/>
<evidence type="ECO:0000313" key="2">
    <source>
        <dbReference type="EMBL" id="QDY87303.1"/>
    </source>
</evidence>
<protein>
    <recommendedName>
        <fullName evidence="4">ECF transporter S component</fullName>
    </recommendedName>
</protein>
<organism evidence="2 3">
    <name type="scientific">Mycoplasma anserisalpingitidis</name>
    <dbReference type="NCBI Taxonomy" id="519450"/>
    <lineage>
        <taxon>Bacteria</taxon>
        <taxon>Bacillati</taxon>
        <taxon>Mycoplasmatota</taxon>
        <taxon>Mollicutes</taxon>
        <taxon>Mycoplasmataceae</taxon>
        <taxon>Mycoplasma</taxon>
    </lineage>
</organism>
<dbReference type="OrthoDB" id="398677at2"/>
<evidence type="ECO:0000256" key="1">
    <source>
        <dbReference type="SAM" id="Phobius"/>
    </source>
</evidence>
<feature type="transmembrane region" description="Helical" evidence="1">
    <location>
        <begin position="121"/>
        <end position="154"/>
    </location>
</feature>
<feature type="transmembrane region" description="Helical" evidence="1">
    <location>
        <begin position="86"/>
        <end position="109"/>
    </location>
</feature>
<sequence length="233" mass="27418">MIKYKNIRGWTLKKIIIFRIAILSIFLALVLIFDFISKFLKISFFTVELTTIFIFIFFVNINIVDGFVLIFLRFLLKVFVTGDTDLLTNLIGNVILLISNLTFIFTYLLFMKIFRKKDTNFLLKTIISFVCSVIITSLVMSLLNTFIFNSLYFYSFKLLERPSLSLLLENYQSKFKGYFLGINNYFLGSLAIYLSFNLFNGFIIFIISLPVIIWEHKTGFIKNFIKLHKETKY</sequence>
<keyword evidence="1" id="KW-1133">Transmembrane helix</keyword>
<keyword evidence="1" id="KW-0812">Transmembrane</keyword>
<feature type="transmembrane region" description="Helical" evidence="1">
    <location>
        <begin position="49"/>
        <end position="74"/>
    </location>
</feature>
<evidence type="ECO:0008006" key="4">
    <source>
        <dbReference type="Google" id="ProtNLM"/>
    </source>
</evidence>
<dbReference type="KEGG" id="mans:FRW55_00990"/>
<evidence type="ECO:0000313" key="3">
    <source>
        <dbReference type="Proteomes" id="UP000318927"/>
    </source>
</evidence>
<dbReference type="Gene3D" id="1.10.1760.20">
    <property type="match status" value="1"/>
</dbReference>
<keyword evidence="1" id="KW-0472">Membrane</keyword>
<name>A0A5B8JDG6_9MOLU</name>
<accession>A0A5B8JDG6</accession>
<dbReference type="InterPro" id="IPR024529">
    <property type="entry name" value="ECF_trnsprt_substrate-spec"/>
</dbReference>